<comment type="catalytic activity">
    <reaction evidence="8">
        <text>N(2)-formyl-N(1)-(5-phospho-beta-D-ribosyl)glycinamide + L-glutamine + ATP + H2O = 2-formamido-N(1)-(5-O-phospho-beta-D-ribosyl)acetamidine + L-glutamate + ADP + phosphate + H(+)</text>
        <dbReference type="Rhea" id="RHEA:17129"/>
        <dbReference type="ChEBI" id="CHEBI:15377"/>
        <dbReference type="ChEBI" id="CHEBI:15378"/>
        <dbReference type="ChEBI" id="CHEBI:29985"/>
        <dbReference type="ChEBI" id="CHEBI:30616"/>
        <dbReference type="ChEBI" id="CHEBI:43474"/>
        <dbReference type="ChEBI" id="CHEBI:58359"/>
        <dbReference type="ChEBI" id="CHEBI:147286"/>
        <dbReference type="ChEBI" id="CHEBI:147287"/>
        <dbReference type="ChEBI" id="CHEBI:456216"/>
        <dbReference type="EC" id="6.3.5.3"/>
    </reaction>
</comment>
<dbReference type="PANTHER" id="PTHR47552">
    <property type="entry name" value="PHOSPHORIBOSYLFORMYLGLYCINAMIDINE SYNTHASE SUBUNIT PURQ"/>
    <property type="match status" value="1"/>
</dbReference>
<keyword evidence="7 8" id="KW-0315">Glutamine amidotransferase</keyword>
<reference evidence="9" key="1">
    <citation type="journal article" date="2020" name="mSystems">
        <title>Genome- and Community-Level Interaction Insights into Carbon Utilization and Element Cycling Functions of Hydrothermarchaeota in Hydrothermal Sediment.</title>
        <authorList>
            <person name="Zhou Z."/>
            <person name="Liu Y."/>
            <person name="Xu W."/>
            <person name="Pan J."/>
            <person name="Luo Z.H."/>
            <person name="Li M."/>
        </authorList>
    </citation>
    <scope>NUCLEOTIDE SEQUENCE [LARGE SCALE GENOMIC DNA]</scope>
    <source>
        <strain evidence="9">SpSt-658</strain>
    </source>
</reference>
<proteinExistence type="inferred from homology"/>
<dbReference type="GO" id="GO:0004642">
    <property type="term" value="F:phosphoribosylformylglycinamidine synthase activity"/>
    <property type="evidence" value="ECO:0007669"/>
    <property type="project" value="UniProtKB-UniRule"/>
</dbReference>
<dbReference type="GO" id="GO:0006189">
    <property type="term" value="P:'de novo' IMP biosynthetic process"/>
    <property type="evidence" value="ECO:0007669"/>
    <property type="project" value="UniProtKB-UniRule"/>
</dbReference>
<evidence type="ECO:0000313" key="9">
    <source>
        <dbReference type="EMBL" id="HGM06958.1"/>
    </source>
</evidence>
<keyword evidence="4 8" id="KW-0658">Purine biosynthesis</keyword>
<dbReference type="GO" id="GO:0005737">
    <property type="term" value="C:cytoplasm"/>
    <property type="evidence" value="ECO:0007669"/>
    <property type="project" value="UniProtKB-SubCell"/>
</dbReference>
<dbReference type="EC" id="3.5.1.2" evidence="8"/>
<dbReference type="AlphaFoldDB" id="A0A7C4D175"/>
<protein>
    <recommendedName>
        <fullName evidence="8">Phosphoribosylformylglycinamidine synthase subunit PurQ</fullName>
        <shortName evidence="8">FGAM synthase</shortName>
        <ecNumber evidence="8">6.3.5.3</ecNumber>
    </recommendedName>
    <alternativeName>
        <fullName evidence="8">Formylglycinamide ribonucleotide amidotransferase subunit I</fullName>
        <shortName evidence="8">FGAR amidotransferase I</shortName>
        <shortName evidence="8">FGAR-AT I</shortName>
    </alternativeName>
    <alternativeName>
        <fullName evidence="8">Glutaminase PurQ</fullName>
        <ecNumber evidence="8">3.5.1.2</ecNumber>
    </alternativeName>
    <alternativeName>
        <fullName evidence="8">Phosphoribosylformylglycinamidine synthase subunit I</fullName>
    </alternativeName>
</protein>
<evidence type="ECO:0000256" key="7">
    <source>
        <dbReference type="ARBA" id="ARBA00022962"/>
    </source>
</evidence>
<dbReference type="UniPathway" id="UPA00074">
    <property type="reaction ID" value="UER00128"/>
</dbReference>
<keyword evidence="6 8" id="KW-0067">ATP-binding</keyword>
<organism evidence="9">
    <name type="scientific">Ignisphaera aggregans</name>
    <dbReference type="NCBI Taxonomy" id="334771"/>
    <lineage>
        <taxon>Archaea</taxon>
        <taxon>Thermoproteota</taxon>
        <taxon>Thermoprotei</taxon>
        <taxon>Desulfurococcales</taxon>
        <taxon>Desulfurococcaceae</taxon>
        <taxon>Ignisphaera</taxon>
    </lineage>
</organism>
<dbReference type="PROSITE" id="PS51273">
    <property type="entry name" value="GATASE_TYPE_1"/>
    <property type="match status" value="1"/>
</dbReference>
<dbReference type="EC" id="6.3.5.3" evidence="8"/>
<gene>
    <name evidence="8 9" type="primary">purQ</name>
    <name evidence="9" type="ORF">ENU31_00915</name>
</gene>
<dbReference type="EMBL" id="DTCA01000035">
    <property type="protein sequence ID" value="HGM06958.1"/>
    <property type="molecule type" value="Genomic_DNA"/>
</dbReference>
<feature type="active site" evidence="8">
    <location>
        <position position="196"/>
    </location>
</feature>
<dbReference type="PIRSF" id="PIRSF001586">
    <property type="entry name" value="FGAM_synth_I"/>
    <property type="match status" value="1"/>
</dbReference>
<keyword evidence="1 8" id="KW-0963">Cytoplasm</keyword>
<evidence type="ECO:0000256" key="2">
    <source>
        <dbReference type="ARBA" id="ARBA00022598"/>
    </source>
</evidence>
<dbReference type="SUPFAM" id="SSF52317">
    <property type="entry name" value="Class I glutamine amidotransferase-like"/>
    <property type="match status" value="1"/>
</dbReference>
<sequence>MVKVAVIKFPGTNCDEDVHHVLKNIVGLDSEIVWYKEYTTNRYDAVVIPGGFSYGDWLRAGAIAARNVVMERIAEDISRDVPVLGICNGFQILVEAGILPGALILNSSGKFICRWVRLVVENPKGPWLSLTRDHMMLDMPIAHAEGRYYIDEESYRRVVNALPIIRYAQGWNPNGSLYDIAGIADEKGLVLGLMPHPERASELELVPRGFSPGGRIIFDSLAYSLKKGW</sequence>
<keyword evidence="3 8" id="KW-0547">Nucleotide-binding</keyword>
<evidence type="ECO:0000256" key="5">
    <source>
        <dbReference type="ARBA" id="ARBA00022801"/>
    </source>
</evidence>
<dbReference type="HAMAP" id="MF_00421">
    <property type="entry name" value="PurQ"/>
    <property type="match status" value="1"/>
</dbReference>
<comment type="pathway">
    <text evidence="8">Purine metabolism; IMP biosynthesis via de novo pathway; 5-amino-1-(5-phospho-D-ribosyl)imidazole from N(2)-formyl-N(1)-(5-phospho-D-ribosyl)glycinamide: step 1/2.</text>
</comment>
<comment type="catalytic activity">
    <reaction evidence="8">
        <text>L-glutamine + H2O = L-glutamate + NH4(+)</text>
        <dbReference type="Rhea" id="RHEA:15889"/>
        <dbReference type="ChEBI" id="CHEBI:15377"/>
        <dbReference type="ChEBI" id="CHEBI:28938"/>
        <dbReference type="ChEBI" id="CHEBI:29985"/>
        <dbReference type="ChEBI" id="CHEBI:58359"/>
        <dbReference type="EC" id="3.5.1.2"/>
    </reaction>
</comment>
<accession>A0A7C4D175</accession>
<feature type="active site" evidence="8">
    <location>
        <position position="198"/>
    </location>
</feature>
<dbReference type="PANTHER" id="PTHR47552:SF1">
    <property type="entry name" value="PHOSPHORIBOSYLFORMYLGLYCINAMIDINE SYNTHASE SUBUNIT PURQ"/>
    <property type="match status" value="1"/>
</dbReference>
<comment type="subunit">
    <text evidence="8">Part of the FGAM synthase complex composed of 1 PurL, 1 PurQ and 2 PurS subunits.</text>
</comment>
<comment type="subcellular location">
    <subcellularLocation>
        <location evidence="8">Cytoplasm</location>
    </subcellularLocation>
</comment>
<evidence type="ECO:0000256" key="1">
    <source>
        <dbReference type="ARBA" id="ARBA00022490"/>
    </source>
</evidence>
<dbReference type="NCBIfam" id="NF002957">
    <property type="entry name" value="PRK03619.1"/>
    <property type="match status" value="1"/>
</dbReference>
<evidence type="ECO:0000256" key="3">
    <source>
        <dbReference type="ARBA" id="ARBA00022741"/>
    </source>
</evidence>
<evidence type="ECO:0000256" key="8">
    <source>
        <dbReference type="HAMAP-Rule" id="MF_00421"/>
    </source>
</evidence>
<dbReference type="NCBIfam" id="TIGR01737">
    <property type="entry name" value="FGAM_synth_I"/>
    <property type="match status" value="1"/>
</dbReference>
<evidence type="ECO:0000256" key="4">
    <source>
        <dbReference type="ARBA" id="ARBA00022755"/>
    </source>
</evidence>
<dbReference type="InterPro" id="IPR010075">
    <property type="entry name" value="PRibForGlyAmidine_synth_PurQ"/>
</dbReference>
<evidence type="ECO:0000256" key="6">
    <source>
        <dbReference type="ARBA" id="ARBA00022840"/>
    </source>
</evidence>
<dbReference type="Pfam" id="PF13507">
    <property type="entry name" value="GATase_5"/>
    <property type="match status" value="1"/>
</dbReference>
<comment type="function">
    <text evidence="8">Part of the phosphoribosylformylglycinamidine synthase complex involved in the purines biosynthetic pathway. Catalyzes the ATP-dependent conversion of formylglycinamide ribonucleotide (FGAR) and glutamine to yield formylglycinamidine ribonucleotide (FGAM) and glutamate. The FGAM synthase complex is composed of three subunits. PurQ produces an ammonia molecule by converting glutamine to glutamate. PurL transfers the ammonia molecule to FGAR to form FGAM in an ATP-dependent manner. PurS interacts with PurQ and PurL and is thought to assist in the transfer of the ammonia molecule from PurQ to PurL.</text>
</comment>
<feature type="active site" description="Nucleophile" evidence="8">
    <location>
        <position position="87"/>
    </location>
</feature>
<dbReference type="CDD" id="cd01740">
    <property type="entry name" value="GATase1_FGAR_AT"/>
    <property type="match status" value="1"/>
</dbReference>
<dbReference type="Gene3D" id="3.40.50.880">
    <property type="match status" value="1"/>
</dbReference>
<dbReference type="SMART" id="SM01211">
    <property type="entry name" value="GATase_5"/>
    <property type="match status" value="1"/>
</dbReference>
<keyword evidence="2 8" id="KW-0436">Ligase</keyword>
<dbReference type="GO" id="GO:0005524">
    <property type="term" value="F:ATP binding"/>
    <property type="evidence" value="ECO:0007669"/>
    <property type="project" value="UniProtKB-KW"/>
</dbReference>
<dbReference type="GO" id="GO:0004359">
    <property type="term" value="F:glutaminase activity"/>
    <property type="evidence" value="ECO:0007669"/>
    <property type="project" value="UniProtKB-EC"/>
</dbReference>
<keyword evidence="5 8" id="KW-0378">Hydrolase</keyword>
<comment type="caution">
    <text evidence="9">The sequence shown here is derived from an EMBL/GenBank/DDBJ whole genome shotgun (WGS) entry which is preliminary data.</text>
</comment>
<name>A0A7C4D175_9CREN</name>
<dbReference type="InterPro" id="IPR029062">
    <property type="entry name" value="Class_I_gatase-like"/>
</dbReference>